<evidence type="ECO:0000256" key="5">
    <source>
        <dbReference type="ARBA" id="ARBA00038437"/>
    </source>
</evidence>
<dbReference type="Proteomes" id="UP000245362">
    <property type="component" value="Unassembled WGS sequence"/>
</dbReference>
<organism evidence="11 12">
    <name type="scientific">Vibrio albus</name>
    <dbReference type="NCBI Taxonomy" id="2200953"/>
    <lineage>
        <taxon>Bacteria</taxon>
        <taxon>Pseudomonadati</taxon>
        <taxon>Pseudomonadota</taxon>
        <taxon>Gammaproteobacteria</taxon>
        <taxon>Vibrionales</taxon>
        <taxon>Vibrionaceae</taxon>
        <taxon>Vibrio</taxon>
    </lineage>
</organism>
<evidence type="ECO:0000259" key="9">
    <source>
        <dbReference type="PROSITE" id="PS51194"/>
    </source>
</evidence>
<dbReference type="AlphaFoldDB" id="A0A2U3BAR4"/>
<dbReference type="Pfam" id="PF00270">
    <property type="entry name" value="DEAD"/>
    <property type="match status" value="1"/>
</dbReference>
<name>A0A2U3BAR4_9VIBR</name>
<protein>
    <submittedName>
        <fullName evidence="11">RNA helicase</fullName>
    </submittedName>
</protein>
<evidence type="ECO:0000256" key="6">
    <source>
        <dbReference type="PROSITE-ProRule" id="PRU00552"/>
    </source>
</evidence>
<dbReference type="PANTHER" id="PTHR47959:SF11">
    <property type="entry name" value="ATP-DEPENDENT RNA HELICASE DEAD BOX FAMILY"/>
    <property type="match status" value="1"/>
</dbReference>
<dbReference type="InterPro" id="IPR014014">
    <property type="entry name" value="RNA_helicase_DEAD_Q_motif"/>
</dbReference>
<evidence type="ECO:0000256" key="2">
    <source>
        <dbReference type="ARBA" id="ARBA00022801"/>
    </source>
</evidence>
<keyword evidence="12" id="KW-1185">Reference proteome</keyword>
<dbReference type="PROSITE" id="PS51192">
    <property type="entry name" value="HELICASE_ATP_BIND_1"/>
    <property type="match status" value="1"/>
</dbReference>
<dbReference type="CDD" id="cd00268">
    <property type="entry name" value="DEADc"/>
    <property type="match status" value="1"/>
</dbReference>
<evidence type="ECO:0000256" key="4">
    <source>
        <dbReference type="ARBA" id="ARBA00022840"/>
    </source>
</evidence>
<dbReference type="InterPro" id="IPR044742">
    <property type="entry name" value="DEAD/DEAH_RhlB"/>
</dbReference>
<dbReference type="GO" id="GO:0005524">
    <property type="term" value="F:ATP binding"/>
    <property type="evidence" value="ECO:0007669"/>
    <property type="project" value="UniProtKB-KW"/>
</dbReference>
<keyword evidence="4 7" id="KW-0067">ATP-binding</keyword>
<dbReference type="SMART" id="SM00490">
    <property type="entry name" value="HELICc"/>
    <property type="match status" value="1"/>
</dbReference>
<dbReference type="GO" id="GO:0016787">
    <property type="term" value="F:hydrolase activity"/>
    <property type="evidence" value="ECO:0007669"/>
    <property type="project" value="UniProtKB-KW"/>
</dbReference>
<dbReference type="SUPFAM" id="SSF52540">
    <property type="entry name" value="P-loop containing nucleoside triphosphate hydrolases"/>
    <property type="match status" value="1"/>
</dbReference>
<accession>A0A2U3BAR4</accession>
<dbReference type="InterPro" id="IPR000629">
    <property type="entry name" value="RNA-helicase_DEAD-box_CS"/>
</dbReference>
<feature type="short sequence motif" description="Q motif" evidence="6">
    <location>
        <begin position="1"/>
        <end position="29"/>
    </location>
</feature>
<dbReference type="GO" id="GO:0003724">
    <property type="term" value="F:RNA helicase activity"/>
    <property type="evidence" value="ECO:0007669"/>
    <property type="project" value="InterPro"/>
</dbReference>
<dbReference type="OrthoDB" id="9805696at2"/>
<dbReference type="InterPro" id="IPR050079">
    <property type="entry name" value="DEAD_box_RNA_helicase"/>
</dbReference>
<dbReference type="Gene3D" id="3.40.50.300">
    <property type="entry name" value="P-loop containing nucleotide triphosphate hydrolases"/>
    <property type="match status" value="2"/>
</dbReference>
<dbReference type="PROSITE" id="PS51194">
    <property type="entry name" value="HELICASE_CTER"/>
    <property type="match status" value="1"/>
</dbReference>
<evidence type="ECO:0000256" key="7">
    <source>
        <dbReference type="RuleBase" id="RU000492"/>
    </source>
</evidence>
<gene>
    <name evidence="11" type="ORF">DI392_06325</name>
</gene>
<evidence type="ECO:0000313" key="11">
    <source>
        <dbReference type="EMBL" id="PWI33815.1"/>
    </source>
</evidence>
<dbReference type="CDD" id="cd18787">
    <property type="entry name" value="SF2_C_DEAD"/>
    <property type="match status" value="1"/>
</dbReference>
<dbReference type="InterPro" id="IPR014001">
    <property type="entry name" value="Helicase_ATP-bd"/>
</dbReference>
<feature type="domain" description="Helicase C-terminal" evidence="9">
    <location>
        <begin position="217"/>
        <end position="382"/>
    </location>
</feature>
<evidence type="ECO:0000256" key="3">
    <source>
        <dbReference type="ARBA" id="ARBA00022806"/>
    </source>
</evidence>
<dbReference type="Pfam" id="PF00271">
    <property type="entry name" value="Helicase_C"/>
    <property type="match status" value="1"/>
</dbReference>
<reference evidence="11 12" key="1">
    <citation type="submission" date="2018-05" db="EMBL/GenBank/DDBJ databases">
        <title>Vibrio limimaris sp. nov., isolated from marine sediment.</title>
        <authorList>
            <person name="Li C.-M."/>
        </authorList>
    </citation>
    <scope>NUCLEOTIDE SEQUENCE [LARGE SCALE GENOMIC DNA]</scope>
    <source>
        <strain evidence="11 12">E4404</strain>
    </source>
</reference>
<feature type="domain" description="DEAD-box RNA helicase Q" evidence="10">
    <location>
        <begin position="1"/>
        <end position="29"/>
    </location>
</feature>
<dbReference type="PANTHER" id="PTHR47959">
    <property type="entry name" value="ATP-DEPENDENT RNA HELICASE RHLE-RELATED"/>
    <property type="match status" value="1"/>
</dbReference>
<dbReference type="GO" id="GO:0005829">
    <property type="term" value="C:cytosol"/>
    <property type="evidence" value="ECO:0007669"/>
    <property type="project" value="TreeGrafter"/>
</dbReference>
<dbReference type="PROSITE" id="PS00039">
    <property type="entry name" value="DEAD_ATP_HELICASE"/>
    <property type="match status" value="1"/>
</dbReference>
<feature type="domain" description="Helicase ATP-binding" evidence="8">
    <location>
        <begin position="32"/>
        <end position="206"/>
    </location>
</feature>
<sequence length="399" mass="44673">MSFEFLNLHPSLIQAVADAGYTKPTDIQNKAIPQVLKGHDLIAAAQTGTGKTASFVLPVLNKLLDGKTEKKKRFRALIVVPTRELAIQIEQKIRLYAQHTDLVCTAVYGGTDEKLQKQALIEGCDILIATPGRLLDLYGQRALYFEEVELFVLDEADRMLDMGFIDDINRIVTRLPEEAQHLLFSATLSNKVRDLAKTATHNPYEISIAAKQASKSSIEQWIITVDKDKKSALLSHLIQTHQWRQALIFIETKHGAAKLVTQLEKRGIVAEAFHSGRSQAVRTQLLDDFKAGKVQYLIATGVAARGIDIIDLPLVINYDLPFPADEYVHRIGRTGRASAKGEAISLVSKDNFKNLCMIESRLGHLLERRVVEGFEPKKEVPVSILNYVPKHKRKEPEQK</sequence>
<dbReference type="SMART" id="SM00487">
    <property type="entry name" value="DEXDc"/>
    <property type="match status" value="1"/>
</dbReference>
<evidence type="ECO:0000256" key="1">
    <source>
        <dbReference type="ARBA" id="ARBA00022741"/>
    </source>
</evidence>
<dbReference type="InterPro" id="IPR027417">
    <property type="entry name" value="P-loop_NTPase"/>
</dbReference>
<dbReference type="RefSeq" id="WP_109319067.1">
    <property type="nucleotide sequence ID" value="NZ_QFWT01000003.1"/>
</dbReference>
<dbReference type="GO" id="GO:0003676">
    <property type="term" value="F:nucleic acid binding"/>
    <property type="evidence" value="ECO:0007669"/>
    <property type="project" value="InterPro"/>
</dbReference>
<dbReference type="EMBL" id="QFWT01000003">
    <property type="protein sequence ID" value="PWI33815.1"/>
    <property type="molecule type" value="Genomic_DNA"/>
</dbReference>
<proteinExistence type="inferred from homology"/>
<dbReference type="PROSITE" id="PS51195">
    <property type="entry name" value="Q_MOTIF"/>
    <property type="match status" value="1"/>
</dbReference>
<comment type="caution">
    <text evidence="11">The sequence shown here is derived from an EMBL/GenBank/DDBJ whole genome shotgun (WGS) entry which is preliminary data.</text>
</comment>
<comment type="similarity">
    <text evidence="5 7">Belongs to the DEAD box helicase family.</text>
</comment>
<evidence type="ECO:0000259" key="10">
    <source>
        <dbReference type="PROSITE" id="PS51195"/>
    </source>
</evidence>
<keyword evidence="2 7" id="KW-0378">Hydrolase</keyword>
<keyword evidence="1 7" id="KW-0547">Nucleotide-binding</keyword>
<keyword evidence="3 7" id="KW-0347">Helicase</keyword>
<dbReference type="InterPro" id="IPR001650">
    <property type="entry name" value="Helicase_C-like"/>
</dbReference>
<evidence type="ECO:0000259" key="8">
    <source>
        <dbReference type="PROSITE" id="PS51192"/>
    </source>
</evidence>
<evidence type="ECO:0000313" key="12">
    <source>
        <dbReference type="Proteomes" id="UP000245362"/>
    </source>
</evidence>
<dbReference type="InterPro" id="IPR011545">
    <property type="entry name" value="DEAD/DEAH_box_helicase_dom"/>
</dbReference>